<evidence type="ECO:0000256" key="15">
    <source>
        <dbReference type="SAM" id="MobiDB-lite"/>
    </source>
</evidence>
<comment type="catalytic activity">
    <reaction evidence="12 13 14">
        <text>tRNA(Lys) + L-lysine + ATP = L-lysyl-tRNA(Lys) + AMP + diphosphate</text>
        <dbReference type="Rhea" id="RHEA:20792"/>
        <dbReference type="Rhea" id="RHEA-COMP:9696"/>
        <dbReference type="Rhea" id="RHEA-COMP:9697"/>
        <dbReference type="ChEBI" id="CHEBI:30616"/>
        <dbReference type="ChEBI" id="CHEBI:32551"/>
        <dbReference type="ChEBI" id="CHEBI:33019"/>
        <dbReference type="ChEBI" id="CHEBI:78442"/>
        <dbReference type="ChEBI" id="CHEBI:78529"/>
        <dbReference type="ChEBI" id="CHEBI:456215"/>
        <dbReference type="EC" id="6.1.1.6"/>
    </reaction>
</comment>
<dbReference type="NCBIfam" id="NF001756">
    <property type="entry name" value="PRK00484.1"/>
    <property type="match status" value="1"/>
</dbReference>
<keyword evidence="9 13" id="KW-0460">Magnesium</keyword>
<comment type="cofactor">
    <cofactor evidence="13 14">
        <name>Mg(2+)</name>
        <dbReference type="ChEBI" id="CHEBI:18420"/>
    </cofactor>
    <text evidence="13 14">Binds 3 Mg(2+) ions per subunit.</text>
</comment>
<dbReference type="CDD" id="cd00775">
    <property type="entry name" value="LysRS_core"/>
    <property type="match status" value="1"/>
</dbReference>
<dbReference type="GO" id="GO:0000049">
    <property type="term" value="F:tRNA binding"/>
    <property type="evidence" value="ECO:0007669"/>
    <property type="project" value="TreeGrafter"/>
</dbReference>
<evidence type="ECO:0000313" key="17">
    <source>
        <dbReference type="EMBL" id="SNS27717.1"/>
    </source>
</evidence>
<evidence type="ECO:0000256" key="9">
    <source>
        <dbReference type="ARBA" id="ARBA00022842"/>
    </source>
</evidence>
<dbReference type="PRINTS" id="PR00982">
    <property type="entry name" value="TRNASYNTHLYS"/>
</dbReference>
<name>A0A239D605_9BACT</name>
<evidence type="ECO:0000256" key="12">
    <source>
        <dbReference type="ARBA" id="ARBA00048573"/>
    </source>
</evidence>
<dbReference type="HAMAP" id="MF_00252">
    <property type="entry name" value="Lys_tRNA_synth_class2"/>
    <property type="match status" value="1"/>
</dbReference>
<evidence type="ECO:0000256" key="8">
    <source>
        <dbReference type="ARBA" id="ARBA00022840"/>
    </source>
</evidence>
<keyword evidence="10 13" id="KW-0648">Protein biosynthesis</keyword>
<evidence type="ECO:0000313" key="18">
    <source>
        <dbReference type="Proteomes" id="UP000198324"/>
    </source>
</evidence>
<evidence type="ECO:0000256" key="5">
    <source>
        <dbReference type="ARBA" id="ARBA00022598"/>
    </source>
</evidence>
<keyword evidence="8 13" id="KW-0067">ATP-binding</keyword>
<evidence type="ECO:0000256" key="11">
    <source>
        <dbReference type="ARBA" id="ARBA00023146"/>
    </source>
</evidence>
<proteinExistence type="inferred from homology"/>
<dbReference type="InterPro" id="IPR012340">
    <property type="entry name" value="NA-bd_OB-fold"/>
</dbReference>
<dbReference type="SUPFAM" id="SSF55681">
    <property type="entry name" value="Class II aaRS and biotin synthetases"/>
    <property type="match status" value="1"/>
</dbReference>
<evidence type="ECO:0000256" key="4">
    <source>
        <dbReference type="ARBA" id="ARBA00022490"/>
    </source>
</evidence>
<dbReference type="SUPFAM" id="SSF50249">
    <property type="entry name" value="Nucleic acid-binding proteins"/>
    <property type="match status" value="1"/>
</dbReference>
<evidence type="ECO:0000256" key="1">
    <source>
        <dbReference type="ARBA" id="ARBA00004496"/>
    </source>
</evidence>
<feature type="binding site" evidence="13">
    <location>
        <position position="500"/>
    </location>
    <ligand>
        <name>Mg(2+)</name>
        <dbReference type="ChEBI" id="CHEBI:18420"/>
        <label>2</label>
    </ligand>
</feature>
<dbReference type="PROSITE" id="PS50862">
    <property type="entry name" value="AA_TRNA_LIGASE_II"/>
    <property type="match status" value="1"/>
</dbReference>
<dbReference type="InterPro" id="IPR044136">
    <property type="entry name" value="Lys-tRNA-ligase_II_N"/>
</dbReference>
<evidence type="ECO:0000256" key="13">
    <source>
        <dbReference type="HAMAP-Rule" id="MF_00252"/>
    </source>
</evidence>
<keyword evidence="6 13" id="KW-0479">Metal-binding</keyword>
<dbReference type="CDD" id="cd04322">
    <property type="entry name" value="LysRS_N"/>
    <property type="match status" value="1"/>
</dbReference>
<dbReference type="Gene3D" id="2.40.50.140">
    <property type="entry name" value="Nucleic acid-binding proteins"/>
    <property type="match status" value="1"/>
</dbReference>
<dbReference type="GO" id="GO:0000287">
    <property type="term" value="F:magnesium ion binding"/>
    <property type="evidence" value="ECO:0007669"/>
    <property type="project" value="UniProtKB-UniRule"/>
</dbReference>
<dbReference type="GO" id="GO:0006430">
    <property type="term" value="P:lysyl-tRNA aminoacylation"/>
    <property type="evidence" value="ECO:0007669"/>
    <property type="project" value="UniProtKB-UniRule"/>
</dbReference>
<dbReference type="Proteomes" id="UP000198324">
    <property type="component" value="Unassembled WGS sequence"/>
</dbReference>
<dbReference type="GO" id="GO:0005829">
    <property type="term" value="C:cytosol"/>
    <property type="evidence" value="ECO:0007669"/>
    <property type="project" value="TreeGrafter"/>
</dbReference>
<dbReference type="GO" id="GO:0004824">
    <property type="term" value="F:lysine-tRNA ligase activity"/>
    <property type="evidence" value="ECO:0007669"/>
    <property type="project" value="UniProtKB-UniRule"/>
</dbReference>
<dbReference type="InterPro" id="IPR004365">
    <property type="entry name" value="NA-bd_OB_tRNA"/>
</dbReference>
<gene>
    <name evidence="13" type="primary">lysS</name>
    <name evidence="17" type="ORF">SAMN04488503_0131</name>
</gene>
<dbReference type="Gene3D" id="3.30.930.10">
    <property type="entry name" value="Bira Bifunctional Protein, Domain 2"/>
    <property type="match status" value="1"/>
</dbReference>
<feature type="binding site" evidence="13">
    <location>
        <position position="500"/>
    </location>
    <ligand>
        <name>Mg(2+)</name>
        <dbReference type="ChEBI" id="CHEBI:18420"/>
        <label>1</label>
    </ligand>
</feature>
<organism evidence="17 18">
    <name type="scientific">Humidesulfovibrio mexicanus</name>
    <dbReference type="NCBI Taxonomy" id="147047"/>
    <lineage>
        <taxon>Bacteria</taxon>
        <taxon>Pseudomonadati</taxon>
        <taxon>Thermodesulfobacteriota</taxon>
        <taxon>Desulfovibrionia</taxon>
        <taxon>Desulfovibrionales</taxon>
        <taxon>Desulfovibrionaceae</taxon>
        <taxon>Humidesulfovibrio</taxon>
    </lineage>
</organism>
<dbReference type="PANTHER" id="PTHR42918:SF15">
    <property type="entry name" value="LYSINE--TRNA LIGASE, CHLOROPLASTIC_MITOCHONDRIAL"/>
    <property type="match status" value="1"/>
</dbReference>
<evidence type="ECO:0000259" key="16">
    <source>
        <dbReference type="PROSITE" id="PS50862"/>
    </source>
</evidence>
<dbReference type="PANTHER" id="PTHR42918">
    <property type="entry name" value="LYSYL-TRNA SYNTHETASE"/>
    <property type="match status" value="1"/>
</dbReference>
<evidence type="ECO:0000256" key="10">
    <source>
        <dbReference type="ARBA" id="ARBA00022917"/>
    </source>
</evidence>
<dbReference type="GO" id="GO:0042803">
    <property type="term" value="F:protein homodimerization activity"/>
    <property type="evidence" value="ECO:0007669"/>
    <property type="project" value="UniProtKB-ARBA"/>
</dbReference>
<dbReference type="InterPro" id="IPR045864">
    <property type="entry name" value="aa-tRNA-synth_II/BPL/LPL"/>
</dbReference>
<dbReference type="InterPro" id="IPR018149">
    <property type="entry name" value="Lys-tRNA-synth_II_C"/>
</dbReference>
<comment type="subunit">
    <text evidence="3 13">Homodimer.</text>
</comment>
<feature type="region of interest" description="Disordered" evidence="15">
    <location>
        <begin position="581"/>
        <end position="600"/>
    </location>
</feature>
<evidence type="ECO:0000256" key="2">
    <source>
        <dbReference type="ARBA" id="ARBA00008226"/>
    </source>
</evidence>
<dbReference type="NCBIfam" id="TIGR00499">
    <property type="entry name" value="lysS_bact"/>
    <property type="match status" value="1"/>
</dbReference>
<reference evidence="17 18" key="1">
    <citation type="submission" date="2017-06" db="EMBL/GenBank/DDBJ databases">
        <authorList>
            <person name="Kim H.J."/>
            <person name="Triplett B.A."/>
        </authorList>
    </citation>
    <scope>NUCLEOTIDE SEQUENCE [LARGE SCALE GENOMIC DNA]</scope>
    <source>
        <strain evidence="17 18">DSM 13116</strain>
    </source>
</reference>
<keyword evidence="18" id="KW-1185">Reference proteome</keyword>
<keyword evidence="4 13" id="KW-0963">Cytoplasm</keyword>
<feature type="binding site" evidence="13">
    <location>
        <position position="493"/>
    </location>
    <ligand>
        <name>Mg(2+)</name>
        <dbReference type="ChEBI" id="CHEBI:18420"/>
        <label>1</label>
    </ligand>
</feature>
<accession>A0A239D605</accession>
<dbReference type="EC" id="6.1.1.6" evidence="13"/>
<feature type="compositionally biased region" description="Gly residues" evidence="15">
    <location>
        <begin position="585"/>
        <end position="600"/>
    </location>
</feature>
<dbReference type="Pfam" id="PF00152">
    <property type="entry name" value="tRNA-synt_2"/>
    <property type="match status" value="1"/>
</dbReference>
<keyword evidence="5 13" id="KW-0436">Ligase</keyword>
<evidence type="ECO:0000256" key="14">
    <source>
        <dbReference type="RuleBase" id="RU000336"/>
    </source>
</evidence>
<dbReference type="AlphaFoldDB" id="A0A239D605"/>
<dbReference type="Pfam" id="PF01336">
    <property type="entry name" value="tRNA_anti-codon"/>
    <property type="match status" value="1"/>
</dbReference>
<feature type="domain" description="Aminoacyl-transfer RNA synthetases class-II family profile" evidence="16">
    <location>
        <begin position="262"/>
        <end position="581"/>
    </location>
</feature>
<evidence type="ECO:0000256" key="6">
    <source>
        <dbReference type="ARBA" id="ARBA00022723"/>
    </source>
</evidence>
<dbReference type="InterPro" id="IPR006195">
    <property type="entry name" value="aa-tRNA-synth_II"/>
</dbReference>
<protein>
    <recommendedName>
        <fullName evidence="13">Lysine--tRNA ligase</fullName>
        <ecNumber evidence="13">6.1.1.6</ecNumber>
    </recommendedName>
    <alternativeName>
        <fullName evidence="13">Lysyl-tRNA synthetase</fullName>
        <shortName evidence="13">LysRS</shortName>
    </alternativeName>
</protein>
<dbReference type="InterPro" id="IPR004364">
    <property type="entry name" value="Aa-tRNA-synt_II"/>
</dbReference>
<evidence type="ECO:0000256" key="3">
    <source>
        <dbReference type="ARBA" id="ARBA00011738"/>
    </source>
</evidence>
<dbReference type="EMBL" id="FZOC01000011">
    <property type="protein sequence ID" value="SNS27717.1"/>
    <property type="molecule type" value="Genomic_DNA"/>
</dbReference>
<comment type="subcellular location">
    <subcellularLocation>
        <location evidence="1 13">Cytoplasm</location>
    </subcellularLocation>
</comment>
<dbReference type="GO" id="GO:0005524">
    <property type="term" value="F:ATP binding"/>
    <property type="evidence" value="ECO:0007669"/>
    <property type="project" value="UniProtKB-UniRule"/>
</dbReference>
<dbReference type="FunFam" id="2.40.50.140:FF:000024">
    <property type="entry name" value="Lysine--tRNA ligase"/>
    <property type="match status" value="1"/>
</dbReference>
<evidence type="ECO:0000256" key="7">
    <source>
        <dbReference type="ARBA" id="ARBA00022741"/>
    </source>
</evidence>
<keyword evidence="7 13" id="KW-0547">Nucleotide-binding</keyword>
<sequence>MEARPISPRVISFDFPQPPEYLPPLTAGELWHRQTTNPVDLFETFFRARTPLGERPVLAENAHDGGAGKHRAQSPHAGRFKPLADALAARDEMNDVLRTRIDKACALLDADLHLYPNTFRKDTHIGDIPEAYSGLDEEALATLGKTFRVAGRMVSLRSFGKVTFIHLQDASGSMQVFVARDDLGTDAYQIFKKFDMGDILGVEGELFRTKTGELTLRARSVSLVTKSMRPLPEKYHGLKDMETRYRQRYVDLIVTPKTSEIFRKRTMIVRGIRNYLDSKGFLEVETPMMQPIPGGATAKPFETHHNALDMKLYMRIAPELYLKRLLVGGFEKVYEINRNFRNEGISTRHNPEFTMLEFYWAFADFRDLMDLTEDMIAGVAREVCGSTVVQYQGQDIDLTPGKWVRMTFHESIEKIGGVDPEVYGDYEKCAALVRKSGEKVIKGEKLGKLQAKLFDIFVEPKLIQPHFIYHYPTDISPLSRRNEENPDITDRFELFVVGRELANAFSELNDPVDQRGRFEEQVKEKAAGDDEAHFMDEDYVRALEYGMPPAAGQGVGIDRLVMLLTDSPSIREVILFPLLRPETTSGGGASSGGGPATGPA</sequence>
<comment type="similarity">
    <text evidence="2 13">Belongs to the class-II aminoacyl-tRNA synthetase family.</text>
</comment>
<dbReference type="FunFam" id="3.30.930.10:FF:000001">
    <property type="entry name" value="Lysine--tRNA ligase"/>
    <property type="match status" value="1"/>
</dbReference>
<dbReference type="InterPro" id="IPR002313">
    <property type="entry name" value="Lys-tRNA-ligase_II"/>
</dbReference>
<keyword evidence="11 13" id="KW-0030">Aminoacyl-tRNA synthetase</keyword>